<dbReference type="InterPro" id="IPR014772">
    <property type="entry name" value="Munc13_dom-2"/>
</dbReference>
<organism evidence="2 3">
    <name type="scientific">Legionella fallonii LLAP-10</name>
    <dbReference type="NCBI Taxonomy" id="1212491"/>
    <lineage>
        <taxon>Bacteria</taxon>
        <taxon>Pseudomonadati</taxon>
        <taxon>Pseudomonadota</taxon>
        <taxon>Gammaproteobacteria</taxon>
        <taxon>Legionellales</taxon>
        <taxon>Legionellaceae</taxon>
        <taxon>Legionella</taxon>
    </lineage>
</organism>
<dbReference type="KEGG" id="lfa:LFA_3256"/>
<proteinExistence type="predicted"/>
<reference evidence="3" key="1">
    <citation type="submission" date="2014-09" db="EMBL/GenBank/DDBJ databases">
        <authorList>
            <person name="Gomez-Valero L."/>
        </authorList>
    </citation>
    <scope>NUCLEOTIDE SEQUENCE [LARGE SCALE GENOMIC DNA]</scope>
    <source>
        <strain evidence="3">ATCC700992</strain>
    </source>
</reference>
<evidence type="ECO:0000259" key="1">
    <source>
        <dbReference type="PROSITE" id="PS51259"/>
    </source>
</evidence>
<dbReference type="AlphaFoldDB" id="A0A098G804"/>
<accession>A0A098G804</accession>
<sequence length="687" mass="78390">MKINFKFTTDVLSHWPQISYLRLDSIEFIIEDYPGDHEASTRLKQGFPEADSDGEPVVREATNNDSPDNCLVMDGAGYRIDLLDSMWSARIIDLLSRCKKLFITDSVSSEQEHNLQVFEQYLKNLSIEIENLKTQYLNTEFLEIITADWHRSFRYAQELLQNPENTSEEPSRLYDILMHNIDELKKVLTKLEEDYPQDEGDIISLEQRYSACSSPQRLSVNLFKAVTQNCIEELTLCANKLSPDYYRNAIHQYETQFTELLSQFPGYAGEKAALIQRIQHYFIPSDIDSCERKELCKICSNLNRMHDIITNISKYQALNEDSFNGLEMIFLLADDEPNEKIIQIHNQMTSLFQLGLVMPETITPLFLFGSSFPDKSCPARTTATGYAFFGAASRDEDSYKRMWTIYSIGAEHLLAATINEGKPLQEQLSLAADIRQRIAIYRKESNNPYNFGGVRIGKSLQDTYSNDSTSIINTSLFPTVARIISQNYDLPALIAEASSKSQSKNNIFTITLINKLAFQLDGGEEIELPDQEMQLTIKQNPKKLLTPLQVSVQFSELDQETFERMLRFFDEHFLARCKSKELNDEEFVTELGKLVFHLVRSYPYHRGTASILQWVTRGMISNFTNGIVNLGDIRLGDSSESTQNIPYDVYAHLVQSPEVYAEAFTAAVLPLFTAHYAPSRSFAKGSG</sequence>
<protein>
    <recommendedName>
        <fullName evidence="1">MHD2 domain-containing protein</fullName>
    </recommendedName>
</protein>
<gene>
    <name evidence="2" type="ORF">LFA_3256</name>
</gene>
<evidence type="ECO:0000313" key="3">
    <source>
        <dbReference type="Proteomes" id="UP000032430"/>
    </source>
</evidence>
<dbReference type="HOGENOM" id="CLU_400519_0_0_6"/>
<dbReference type="PROSITE" id="PS51259">
    <property type="entry name" value="MHD2"/>
    <property type="match status" value="1"/>
</dbReference>
<evidence type="ECO:0000313" key="2">
    <source>
        <dbReference type="EMBL" id="CEG58592.1"/>
    </source>
</evidence>
<keyword evidence="3" id="KW-1185">Reference proteome</keyword>
<dbReference type="EMBL" id="LN614827">
    <property type="protein sequence ID" value="CEG58592.1"/>
    <property type="molecule type" value="Genomic_DNA"/>
</dbReference>
<feature type="domain" description="MHD2" evidence="1">
    <location>
        <begin position="115"/>
        <end position="234"/>
    </location>
</feature>
<dbReference type="Proteomes" id="UP000032430">
    <property type="component" value="Chromosome I"/>
</dbReference>
<dbReference type="Gene3D" id="1.10.3290.20">
    <property type="match status" value="1"/>
</dbReference>
<name>A0A098G804_9GAMM</name>
<dbReference type="RefSeq" id="WP_045096880.1">
    <property type="nucleotide sequence ID" value="NZ_LN614827.1"/>
</dbReference>
<dbReference type="STRING" id="1212491.LFA_3256"/>